<reference evidence="1 2" key="1">
    <citation type="submission" date="2017-01" db="EMBL/GenBank/DDBJ databases">
        <authorList>
            <person name="Mah S.A."/>
            <person name="Swanson W.J."/>
            <person name="Moy G.W."/>
            <person name="Vacquier V.D."/>
        </authorList>
    </citation>
    <scope>NUCLEOTIDE SEQUENCE [LARGE SCALE GENOMIC DNA]</scope>
    <source>
        <strain evidence="1 2">M9</strain>
    </source>
</reference>
<gene>
    <name evidence="1" type="ORF">SAMN05216526_1243</name>
</gene>
<sequence length="120" mass="12616">MMSRADALVLIMAAGLVAFSYASFWAPAAPGSELRIVQGDSELMRLSLSSDQVLEVAGPAGITHVEIRDGAARCASSPGPRGICEGAGWLREAGDVAVSLPNRLIIEVLGQAERFDSLNY</sequence>
<dbReference type="CDD" id="cd09910">
    <property type="entry name" value="NGN-insert_like"/>
    <property type="match status" value="1"/>
</dbReference>
<dbReference type="AlphaFoldDB" id="A0A1R3VYI2"/>
<accession>A0A1R3VYI2</accession>
<evidence type="ECO:0000313" key="1">
    <source>
        <dbReference type="EMBL" id="SIT70136.1"/>
    </source>
</evidence>
<name>A0A1R3VYI2_9GAMM</name>
<evidence type="ECO:0000313" key="2">
    <source>
        <dbReference type="Proteomes" id="UP000223759"/>
    </source>
</evidence>
<proteinExistence type="predicted"/>
<dbReference type="EMBL" id="FTPK01000002">
    <property type="protein sequence ID" value="SIT70136.1"/>
    <property type="molecule type" value="Genomic_DNA"/>
</dbReference>
<dbReference type="STRING" id="233100.SAMN05216526_1243"/>
<protein>
    <submittedName>
        <fullName evidence="1">Uncharacterized protein</fullName>
    </submittedName>
</protein>
<dbReference type="Pfam" id="PF07009">
    <property type="entry name" value="NusG_II"/>
    <property type="match status" value="1"/>
</dbReference>
<dbReference type="Proteomes" id="UP000223759">
    <property type="component" value="Unassembled WGS sequence"/>
</dbReference>
<dbReference type="InterPro" id="IPR038690">
    <property type="entry name" value="NusG_2_sf"/>
</dbReference>
<organism evidence="1 2">
    <name type="scientific">Ectothiorhodosinus mongolicus</name>
    <dbReference type="NCBI Taxonomy" id="233100"/>
    <lineage>
        <taxon>Bacteria</taxon>
        <taxon>Pseudomonadati</taxon>
        <taxon>Pseudomonadota</taxon>
        <taxon>Gammaproteobacteria</taxon>
        <taxon>Chromatiales</taxon>
        <taxon>Ectothiorhodospiraceae</taxon>
        <taxon>Ectothiorhodosinus</taxon>
    </lineage>
</organism>
<dbReference type="Gene3D" id="2.60.320.10">
    <property type="entry name" value="N-utilization substance G protein NusG, insert domain"/>
    <property type="match status" value="1"/>
</dbReference>
<keyword evidence="2" id="KW-1185">Reference proteome</keyword>